<dbReference type="InterPro" id="IPR011055">
    <property type="entry name" value="Dup_hybrid_motif"/>
</dbReference>
<dbReference type="SUPFAM" id="SSF51261">
    <property type="entry name" value="Duplicated hybrid motif"/>
    <property type="match status" value="1"/>
</dbReference>
<dbReference type="CDD" id="cd12797">
    <property type="entry name" value="M23_peptidase"/>
    <property type="match status" value="1"/>
</dbReference>
<reference evidence="4" key="1">
    <citation type="submission" date="2021-03" db="EMBL/GenBank/DDBJ databases">
        <title>Whole genome sequence of Streptomyces bomunensis MMS17-BM035.</title>
        <authorList>
            <person name="Lee J.H."/>
        </authorList>
    </citation>
    <scope>NUCLEOTIDE SEQUENCE</scope>
    <source>
        <strain evidence="4">MMS17-BM035</strain>
    </source>
</reference>
<dbReference type="InterPro" id="IPR018392">
    <property type="entry name" value="LysM"/>
</dbReference>
<dbReference type="CDD" id="cd00118">
    <property type="entry name" value="LysM"/>
    <property type="match status" value="1"/>
</dbReference>
<feature type="chain" id="PRO_5037098493" evidence="2">
    <location>
        <begin position="42"/>
        <end position="272"/>
    </location>
</feature>
<keyword evidence="5" id="KW-1185">Reference proteome</keyword>
<evidence type="ECO:0000256" key="1">
    <source>
        <dbReference type="SAM" id="MobiDB-lite"/>
    </source>
</evidence>
<evidence type="ECO:0000313" key="4">
    <source>
        <dbReference type="EMBL" id="MBP0458887.1"/>
    </source>
</evidence>
<sequence>MPARGKHRRPRNRSLTRGLTAVGTGGAAVVLPLLGATSAGAAEHTAPAAKAATTAAATSTYTVAKGDTLAAIAAHHHISGGWKALYRANKDVVGADPSLIHPGERLRLDSAAGPAGTAATGTSAHQTSAHQASATTGTGWMLPAGKAPIGTPYHAAGSMWSSGYHTGTDFLVDSGTPVHAVAAGTVVTAGWGGSYGNQVVIRHADGHYSQYGHLSSLSVSAGQTVTEGEQIGLSGATGNVTGPHLHFEIRTGPDYGSDIDPMAFLQSHGVTI</sequence>
<evidence type="ECO:0000313" key="5">
    <source>
        <dbReference type="Proteomes" id="UP000670475"/>
    </source>
</evidence>
<keyword evidence="2" id="KW-0732">Signal</keyword>
<evidence type="ECO:0000256" key="2">
    <source>
        <dbReference type="SAM" id="SignalP"/>
    </source>
</evidence>
<dbReference type="Gene3D" id="2.70.70.10">
    <property type="entry name" value="Glucose Permease (Domain IIA)"/>
    <property type="match status" value="1"/>
</dbReference>
<feature type="domain" description="LysM" evidence="3">
    <location>
        <begin position="59"/>
        <end position="108"/>
    </location>
</feature>
<dbReference type="Gene3D" id="3.10.350.10">
    <property type="entry name" value="LysM domain"/>
    <property type="match status" value="1"/>
</dbReference>
<dbReference type="SUPFAM" id="SSF54106">
    <property type="entry name" value="LysM domain"/>
    <property type="match status" value="1"/>
</dbReference>
<feature type="compositionally biased region" description="Low complexity" evidence="1">
    <location>
        <begin position="110"/>
        <end position="137"/>
    </location>
</feature>
<name>A0A940RVC1_9ACTN</name>
<dbReference type="PROSITE" id="PS51782">
    <property type="entry name" value="LYSM"/>
    <property type="match status" value="1"/>
</dbReference>
<dbReference type="Pfam" id="PF01476">
    <property type="entry name" value="LysM"/>
    <property type="match status" value="1"/>
</dbReference>
<proteinExistence type="predicted"/>
<dbReference type="Proteomes" id="UP000670475">
    <property type="component" value="Unassembled WGS sequence"/>
</dbReference>
<dbReference type="RefSeq" id="WP_209340633.1">
    <property type="nucleotide sequence ID" value="NZ_JAGIQL010000054.1"/>
</dbReference>
<dbReference type="InterPro" id="IPR050570">
    <property type="entry name" value="Cell_wall_metabolism_enzyme"/>
</dbReference>
<feature type="region of interest" description="Disordered" evidence="1">
    <location>
        <begin position="109"/>
        <end position="137"/>
    </location>
</feature>
<dbReference type="GO" id="GO:0004222">
    <property type="term" value="F:metalloendopeptidase activity"/>
    <property type="evidence" value="ECO:0007669"/>
    <property type="project" value="TreeGrafter"/>
</dbReference>
<dbReference type="PANTHER" id="PTHR21666">
    <property type="entry name" value="PEPTIDASE-RELATED"/>
    <property type="match status" value="1"/>
</dbReference>
<dbReference type="PANTHER" id="PTHR21666:SF270">
    <property type="entry name" value="MUREIN HYDROLASE ACTIVATOR ENVC"/>
    <property type="match status" value="1"/>
</dbReference>
<dbReference type="InterPro" id="IPR016047">
    <property type="entry name" value="M23ase_b-sheet_dom"/>
</dbReference>
<dbReference type="AlphaFoldDB" id="A0A940RVC1"/>
<dbReference type="SMART" id="SM00257">
    <property type="entry name" value="LysM"/>
    <property type="match status" value="1"/>
</dbReference>
<comment type="caution">
    <text evidence="4">The sequence shown here is derived from an EMBL/GenBank/DDBJ whole genome shotgun (WGS) entry which is preliminary data.</text>
</comment>
<dbReference type="EMBL" id="JAGIQL010000054">
    <property type="protein sequence ID" value="MBP0458887.1"/>
    <property type="molecule type" value="Genomic_DNA"/>
</dbReference>
<accession>A0A940RVC1</accession>
<protein>
    <submittedName>
        <fullName evidence="4">Peptidoglycan DD-metalloendopeptidase family protein</fullName>
    </submittedName>
</protein>
<feature type="signal peptide" evidence="2">
    <location>
        <begin position="1"/>
        <end position="41"/>
    </location>
</feature>
<gene>
    <name evidence="4" type="ORF">JFN87_15465</name>
</gene>
<evidence type="ECO:0000259" key="3">
    <source>
        <dbReference type="PROSITE" id="PS51782"/>
    </source>
</evidence>
<organism evidence="4 5">
    <name type="scientific">Streptomyces montanisoli</name>
    <dbReference type="NCBI Taxonomy" id="2798581"/>
    <lineage>
        <taxon>Bacteria</taxon>
        <taxon>Bacillati</taxon>
        <taxon>Actinomycetota</taxon>
        <taxon>Actinomycetes</taxon>
        <taxon>Kitasatosporales</taxon>
        <taxon>Streptomycetaceae</taxon>
        <taxon>Streptomyces</taxon>
    </lineage>
</organism>
<dbReference type="FunFam" id="2.70.70.10:FF:000013">
    <property type="entry name" value="Peptidase family M23"/>
    <property type="match status" value="1"/>
</dbReference>
<dbReference type="Pfam" id="PF01551">
    <property type="entry name" value="Peptidase_M23"/>
    <property type="match status" value="1"/>
</dbReference>
<dbReference type="InterPro" id="IPR036779">
    <property type="entry name" value="LysM_dom_sf"/>
</dbReference>